<name>A0A4C1SQS0_EUMVA</name>
<keyword evidence="3" id="KW-1185">Reference proteome</keyword>
<evidence type="ECO:0000313" key="3">
    <source>
        <dbReference type="Proteomes" id="UP000299102"/>
    </source>
</evidence>
<organism evidence="2 3">
    <name type="scientific">Eumeta variegata</name>
    <name type="common">Bagworm moth</name>
    <name type="synonym">Eumeta japonica</name>
    <dbReference type="NCBI Taxonomy" id="151549"/>
    <lineage>
        <taxon>Eukaryota</taxon>
        <taxon>Metazoa</taxon>
        <taxon>Ecdysozoa</taxon>
        <taxon>Arthropoda</taxon>
        <taxon>Hexapoda</taxon>
        <taxon>Insecta</taxon>
        <taxon>Pterygota</taxon>
        <taxon>Neoptera</taxon>
        <taxon>Endopterygota</taxon>
        <taxon>Lepidoptera</taxon>
        <taxon>Glossata</taxon>
        <taxon>Ditrysia</taxon>
        <taxon>Tineoidea</taxon>
        <taxon>Psychidae</taxon>
        <taxon>Oiketicinae</taxon>
        <taxon>Eumeta</taxon>
    </lineage>
</organism>
<feature type="non-terminal residue" evidence="2">
    <location>
        <position position="1"/>
    </location>
</feature>
<proteinExistence type="predicted"/>
<dbReference type="OrthoDB" id="8044533at2759"/>
<feature type="region of interest" description="Disordered" evidence="1">
    <location>
        <begin position="28"/>
        <end position="72"/>
    </location>
</feature>
<accession>A0A4C1SQS0</accession>
<dbReference type="AlphaFoldDB" id="A0A4C1SQS0"/>
<dbReference type="EMBL" id="BGZK01007551">
    <property type="protein sequence ID" value="GBP04482.1"/>
    <property type="molecule type" value="Genomic_DNA"/>
</dbReference>
<gene>
    <name evidence="2" type="ORF">EVAR_72977_1</name>
</gene>
<evidence type="ECO:0000256" key="1">
    <source>
        <dbReference type="SAM" id="MobiDB-lite"/>
    </source>
</evidence>
<feature type="compositionally biased region" description="Polar residues" evidence="1">
    <location>
        <begin position="60"/>
        <end position="70"/>
    </location>
</feature>
<comment type="caution">
    <text evidence="2">The sequence shown here is derived from an EMBL/GenBank/DDBJ whole genome shotgun (WGS) entry which is preliminary data.</text>
</comment>
<dbReference type="Proteomes" id="UP000299102">
    <property type="component" value="Unassembled WGS sequence"/>
</dbReference>
<feature type="compositionally biased region" description="Low complexity" evidence="1">
    <location>
        <begin position="31"/>
        <end position="50"/>
    </location>
</feature>
<sequence length="119" mass="12678">KRISVLKNSLVAKEKSLPIPSTIIVQPPKRTNSISSTTSTISHTSDGTHSCTDSPPPLNISGTGAQNNGPTMDELTANAIKTLNAGFLAKSNARLLKNRKVYMITEKCDDTTANALNNK</sequence>
<evidence type="ECO:0000313" key="2">
    <source>
        <dbReference type="EMBL" id="GBP04482.1"/>
    </source>
</evidence>
<protein>
    <submittedName>
        <fullName evidence="2">Uncharacterized protein</fullName>
    </submittedName>
</protein>
<reference evidence="2 3" key="1">
    <citation type="journal article" date="2019" name="Commun. Biol.">
        <title>The bagworm genome reveals a unique fibroin gene that provides high tensile strength.</title>
        <authorList>
            <person name="Kono N."/>
            <person name="Nakamura H."/>
            <person name="Ohtoshi R."/>
            <person name="Tomita M."/>
            <person name="Numata K."/>
            <person name="Arakawa K."/>
        </authorList>
    </citation>
    <scope>NUCLEOTIDE SEQUENCE [LARGE SCALE GENOMIC DNA]</scope>
</reference>